<evidence type="ECO:0000313" key="1">
    <source>
        <dbReference type="EMBL" id="OWJ75176.1"/>
    </source>
</evidence>
<reference evidence="1 2" key="1">
    <citation type="submission" date="2016-12" db="EMBL/GenBank/DDBJ databases">
        <title>Comparison of Traditional DNA-DNA Hybridization with In Silico Genomic Analysis.</title>
        <authorList>
            <person name="Nicholson A.C."/>
            <person name="Humrighouse B.W."/>
            <person name="Graziano J."/>
            <person name="Lasker B."/>
            <person name="Whitney A.M."/>
            <person name="Mcquiston J.R."/>
        </authorList>
    </citation>
    <scope>NUCLEOTIDE SEQUENCE [LARGE SCALE GENOMIC DNA]</scope>
    <source>
        <strain evidence="1 2">H2240</strain>
    </source>
</reference>
<accession>A0A212A7R0</accession>
<keyword evidence="1" id="KW-0489">Methyltransferase</keyword>
<dbReference type="SUPFAM" id="SSF53335">
    <property type="entry name" value="S-adenosyl-L-methionine-dependent methyltransferases"/>
    <property type="match status" value="1"/>
</dbReference>
<dbReference type="GO" id="GO:0030798">
    <property type="term" value="F:trans-aconitate 2-methyltransferase activity"/>
    <property type="evidence" value="ECO:0007669"/>
    <property type="project" value="InterPro"/>
</dbReference>
<name>A0A212A7R0_9RHOB</name>
<dbReference type="EMBL" id="NIPW01000041">
    <property type="protein sequence ID" value="OWJ75176.1"/>
    <property type="molecule type" value="Genomic_DNA"/>
</dbReference>
<dbReference type="OrthoDB" id="9795085at2"/>
<protein>
    <submittedName>
        <fullName evidence="1">Trans-aconitate methyltransferase</fullName>
    </submittedName>
</protein>
<dbReference type="Proteomes" id="UP000196878">
    <property type="component" value="Unassembled WGS sequence"/>
</dbReference>
<gene>
    <name evidence="1" type="ORF">CDV49_17545</name>
</gene>
<comment type="caution">
    <text evidence="1">The sequence shown here is derived from an EMBL/GenBank/DDBJ whole genome shotgun (WGS) entry which is preliminary data.</text>
</comment>
<keyword evidence="2" id="KW-1185">Reference proteome</keyword>
<dbReference type="Pfam" id="PF13489">
    <property type="entry name" value="Methyltransf_23"/>
    <property type="match status" value="1"/>
</dbReference>
<organism evidence="1 2">
    <name type="scientific">Haematobacter genomosp. 1</name>
    <dbReference type="NCBI Taxonomy" id="366618"/>
    <lineage>
        <taxon>Bacteria</taxon>
        <taxon>Pseudomonadati</taxon>
        <taxon>Pseudomonadota</taxon>
        <taxon>Alphaproteobacteria</taxon>
        <taxon>Rhodobacterales</taxon>
        <taxon>Paracoccaceae</taxon>
        <taxon>Haematobacter</taxon>
    </lineage>
</organism>
<sequence length="262" mass="28963">MAVNDWNPELYHRFADLRLRPALDLMAQVPRLPEGDVIDLGCGSGAAGPALAARFPGRRIIGVDSSPAMLAKAGEAGIYADVIEADAATWRPDTPPALIFSNALLQWLPDHDTLMPHLVALLEPYGVLAVQMPRQEAAPSHRLIREVAAARYPDRFGDPEAFRTTLRPATGYVRLLEPEGEINAWETEYVQRLQHSAEGHPVRLFTSSTAMRPVLDRLTAAEQADFIAAYEAAISPFYPQEPDGTVLFPFLRLFFVLRRGIL</sequence>
<evidence type="ECO:0000313" key="2">
    <source>
        <dbReference type="Proteomes" id="UP000196878"/>
    </source>
</evidence>
<keyword evidence="1" id="KW-0808">Transferase</keyword>
<dbReference type="PANTHER" id="PTHR43861:SF1">
    <property type="entry name" value="TRANS-ACONITATE 2-METHYLTRANSFERASE"/>
    <property type="match status" value="1"/>
</dbReference>
<dbReference type="CDD" id="cd02440">
    <property type="entry name" value="AdoMet_MTases"/>
    <property type="match status" value="1"/>
</dbReference>
<dbReference type="InterPro" id="IPR023149">
    <property type="entry name" value="Trans_acon_MeTrfase_C"/>
</dbReference>
<dbReference type="Gene3D" id="1.10.150.290">
    <property type="entry name" value="S-adenosyl-L-methionine-dependent methyltransferases"/>
    <property type="match status" value="1"/>
</dbReference>
<proteinExistence type="predicted"/>
<dbReference type="GO" id="GO:0032259">
    <property type="term" value="P:methylation"/>
    <property type="evidence" value="ECO:0007669"/>
    <property type="project" value="UniProtKB-KW"/>
</dbReference>
<dbReference type="InterPro" id="IPR029063">
    <property type="entry name" value="SAM-dependent_MTases_sf"/>
</dbReference>
<dbReference type="PANTHER" id="PTHR43861">
    <property type="entry name" value="TRANS-ACONITATE 2-METHYLTRANSFERASE-RELATED"/>
    <property type="match status" value="1"/>
</dbReference>
<dbReference type="Gene3D" id="3.40.50.150">
    <property type="entry name" value="Vaccinia Virus protein VP39"/>
    <property type="match status" value="1"/>
</dbReference>
<dbReference type="AlphaFoldDB" id="A0A212A7R0"/>